<feature type="compositionally biased region" description="Basic and acidic residues" evidence="1">
    <location>
        <begin position="209"/>
        <end position="220"/>
    </location>
</feature>
<feature type="compositionally biased region" description="Low complexity" evidence="1">
    <location>
        <begin position="310"/>
        <end position="321"/>
    </location>
</feature>
<gene>
    <name evidence="2" type="ORF">THAOC_12803</name>
</gene>
<dbReference type="AlphaFoldDB" id="K0SMS1"/>
<feature type="region of interest" description="Disordered" evidence="1">
    <location>
        <begin position="247"/>
        <end position="321"/>
    </location>
</feature>
<evidence type="ECO:0000313" key="2">
    <source>
        <dbReference type="EMBL" id="EJK66289.1"/>
    </source>
</evidence>
<evidence type="ECO:0000256" key="1">
    <source>
        <dbReference type="SAM" id="MobiDB-lite"/>
    </source>
</evidence>
<reference evidence="2 3" key="1">
    <citation type="journal article" date="2012" name="Genome Biol.">
        <title>Genome and low-iron response of an oceanic diatom adapted to chronic iron limitation.</title>
        <authorList>
            <person name="Lommer M."/>
            <person name="Specht M."/>
            <person name="Roy A.S."/>
            <person name="Kraemer L."/>
            <person name="Andreson R."/>
            <person name="Gutowska M.A."/>
            <person name="Wolf J."/>
            <person name="Bergner S.V."/>
            <person name="Schilhabel M.B."/>
            <person name="Klostermeier U.C."/>
            <person name="Beiko R.G."/>
            <person name="Rosenstiel P."/>
            <person name="Hippler M."/>
            <person name="Laroche J."/>
        </authorList>
    </citation>
    <scope>NUCLEOTIDE SEQUENCE [LARGE SCALE GENOMIC DNA]</scope>
    <source>
        <strain evidence="2 3">CCMP1005</strain>
    </source>
</reference>
<protein>
    <submittedName>
        <fullName evidence="2">Uncharacterized protein</fullName>
    </submittedName>
</protein>
<feature type="compositionally biased region" description="Polar residues" evidence="1">
    <location>
        <begin position="10"/>
        <end position="26"/>
    </location>
</feature>
<keyword evidence="3" id="KW-1185">Reference proteome</keyword>
<proteinExistence type="predicted"/>
<comment type="caution">
    <text evidence="2">The sequence shown here is derived from an EMBL/GenBank/DDBJ whole genome shotgun (WGS) entry which is preliminary data.</text>
</comment>
<organism evidence="2 3">
    <name type="scientific">Thalassiosira oceanica</name>
    <name type="common">Marine diatom</name>
    <dbReference type="NCBI Taxonomy" id="159749"/>
    <lineage>
        <taxon>Eukaryota</taxon>
        <taxon>Sar</taxon>
        <taxon>Stramenopiles</taxon>
        <taxon>Ochrophyta</taxon>
        <taxon>Bacillariophyta</taxon>
        <taxon>Coscinodiscophyceae</taxon>
        <taxon>Thalassiosirophycidae</taxon>
        <taxon>Thalassiosirales</taxon>
        <taxon>Thalassiosiraceae</taxon>
        <taxon>Thalassiosira</taxon>
    </lineage>
</organism>
<dbReference type="OrthoDB" id="56041at2759"/>
<evidence type="ECO:0000313" key="3">
    <source>
        <dbReference type="Proteomes" id="UP000266841"/>
    </source>
</evidence>
<dbReference type="Proteomes" id="UP000266841">
    <property type="component" value="Unassembled WGS sequence"/>
</dbReference>
<dbReference type="EMBL" id="AGNL01015108">
    <property type="protein sequence ID" value="EJK66289.1"/>
    <property type="molecule type" value="Genomic_DNA"/>
</dbReference>
<accession>K0SMS1</accession>
<feature type="compositionally biased region" description="Basic residues" evidence="1">
    <location>
        <begin position="268"/>
        <end position="281"/>
    </location>
</feature>
<name>K0SMS1_THAOC</name>
<sequence>MRDRRDRQRSVPSSNSLHGWSPSSDPMSKEGTADTAPPQRLGLLRSASMPGFKGSVPKVSWSDAVEGSPTSTACPDFPADCDLSVNAAASIASHASIDSIAGYRLGDTVKRREHMVKAPDKPARLANAHSLKQFDFAFVQRGDRRWTYAIVADRPFTQHGPCIRFVVDTKGSTKTFRMRSWASGIRLINRREARNPAPDSMHSFQSRKSNVDRLEIEQSKSRNPASSKEIIENNHVFEVPTNFGCDAERARTRSHTPPLTTGDAMMKQGRRHSFTRRPRRRGSSDIRQSLSSLADLPMLDQQSLRRRESNSSSAGSTSSMMTDMTEVVGGFSAEFSAMLYLEAGGKNKTDLEADSMLRIQKLMQL</sequence>
<feature type="region of interest" description="Disordered" evidence="1">
    <location>
        <begin position="1"/>
        <end position="40"/>
    </location>
</feature>
<feature type="region of interest" description="Disordered" evidence="1">
    <location>
        <begin position="193"/>
        <end position="228"/>
    </location>
</feature>